<accession>A0A948THD6</accession>
<dbReference type="Gene3D" id="1.20.1440.100">
    <property type="entry name" value="SG protein - dephosphorylation function"/>
    <property type="match status" value="1"/>
</dbReference>
<proteinExistence type="predicted"/>
<name>A0A948THD6_9GAMM</name>
<evidence type="ECO:0000256" key="2">
    <source>
        <dbReference type="ARBA" id="ARBA00022801"/>
    </source>
</evidence>
<evidence type="ECO:0000313" key="4">
    <source>
        <dbReference type="EMBL" id="MBU3844847.1"/>
    </source>
</evidence>
<organism evidence="4 5">
    <name type="scientific">Candidatus Anaerobiospirillum pullicola</name>
    <dbReference type="NCBI Taxonomy" id="2838451"/>
    <lineage>
        <taxon>Bacteria</taxon>
        <taxon>Pseudomonadati</taxon>
        <taxon>Pseudomonadota</taxon>
        <taxon>Gammaproteobacteria</taxon>
        <taxon>Aeromonadales</taxon>
        <taxon>Succinivibrionaceae</taxon>
        <taxon>Anaerobiospirillum</taxon>
    </lineage>
</organism>
<dbReference type="SUPFAM" id="SSF56784">
    <property type="entry name" value="HAD-like"/>
    <property type="match status" value="1"/>
</dbReference>
<dbReference type="PANTHER" id="PTHR43344:SF13">
    <property type="entry name" value="PHOSPHATASE RV3661-RELATED"/>
    <property type="match status" value="1"/>
</dbReference>
<sequence>MTTPIKVFDLDFTLLKGDSSHLWCYFLVEKGLIADPQAFLAREDELMQRYNRGVSRVEDFIGFSSPAVAAIPFSQLEKLLDEYVETKLRPLKTVEGQALITECQEKGIPCVVISATASYIVKRAAAIFGVPAADVLAVDVAVKDDHLTTEIVGVPSFREGKITRLKMWLEQKGITDPEISFYTDSINDLPLCLMAKHPYAINASPALAAEAQAHGWEQEEWHCAGEAAQ</sequence>
<dbReference type="InterPro" id="IPR036412">
    <property type="entry name" value="HAD-like_sf"/>
</dbReference>
<dbReference type="Proteomes" id="UP000733611">
    <property type="component" value="Unassembled WGS sequence"/>
</dbReference>
<keyword evidence="2 4" id="KW-0378">Hydrolase</keyword>
<protein>
    <submittedName>
        <fullName evidence="4">HAD-IB family hydrolase</fullName>
    </submittedName>
</protein>
<reference evidence="4" key="2">
    <citation type="submission" date="2021-04" db="EMBL/GenBank/DDBJ databases">
        <authorList>
            <person name="Gilroy R."/>
        </authorList>
    </citation>
    <scope>NUCLEOTIDE SEQUENCE</scope>
    <source>
        <strain evidence="4">378</strain>
    </source>
</reference>
<dbReference type="AlphaFoldDB" id="A0A948THD6"/>
<gene>
    <name evidence="4" type="ORF">H9847_08310</name>
</gene>
<evidence type="ECO:0000256" key="3">
    <source>
        <dbReference type="ARBA" id="ARBA00022842"/>
    </source>
</evidence>
<dbReference type="PANTHER" id="PTHR43344">
    <property type="entry name" value="PHOSPHOSERINE PHOSPHATASE"/>
    <property type="match status" value="1"/>
</dbReference>
<comment type="caution">
    <text evidence="4">The sequence shown here is derived from an EMBL/GenBank/DDBJ whole genome shotgun (WGS) entry which is preliminary data.</text>
</comment>
<dbReference type="InterPro" id="IPR006385">
    <property type="entry name" value="HAD_hydro_SerB1"/>
</dbReference>
<keyword evidence="3" id="KW-0460">Magnesium</keyword>
<keyword evidence="1" id="KW-0479">Metal-binding</keyword>
<dbReference type="InterPro" id="IPR050582">
    <property type="entry name" value="HAD-like_SerB"/>
</dbReference>
<dbReference type="EMBL" id="JAHLFE010000169">
    <property type="protein sequence ID" value="MBU3844847.1"/>
    <property type="molecule type" value="Genomic_DNA"/>
</dbReference>
<dbReference type="NCBIfam" id="TIGR01488">
    <property type="entry name" value="HAD-SF-IB"/>
    <property type="match status" value="1"/>
</dbReference>
<reference evidence="4" key="1">
    <citation type="journal article" date="2021" name="PeerJ">
        <title>Extensive microbial diversity within the chicken gut microbiome revealed by metagenomics and culture.</title>
        <authorList>
            <person name="Gilroy R."/>
            <person name="Ravi A."/>
            <person name="Getino M."/>
            <person name="Pursley I."/>
            <person name="Horton D.L."/>
            <person name="Alikhan N.F."/>
            <person name="Baker D."/>
            <person name="Gharbi K."/>
            <person name="Hall N."/>
            <person name="Watson M."/>
            <person name="Adriaenssens E.M."/>
            <person name="Foster-Nyarko E."/>
            <person name="Jarju S."/>
            <person name="Secka A."/>
            <person name="Antonio M."/>
            <person name="Oren A."/>
            <person name="Chaudhuri R.R."/>
            <person name="La Ragione R."/>
            <person name="Hildebrand F."/>
            <person name="Pallen M.J."/>
        </authorList>
    </citation>
    <scope>NUCLEOTIDE SEQUENCE</scope>
    <source>
        <strain evidence="4">378</strain>
    </source>
</reference>
<dbReference type="InterPro" id="IPR023214">
    <property type="entry name" value="HAD_sf"/>
</dbReference>
<dbReference type="NCBIfam" id="TIGR01490">
    <property type="entry name" value="HAD-SF-IB-hyp1"/>
    <property type="match status" value="1"/>
</dbReference>
<evidence type="ECO:0000256" key="1">
    <source>
        <dbReference type="ARBA" id="ARBA00022723"/>
    </source>
</evidence>
<evidence type="ECO:0000313" key="5">
    <source>
        <dbReference type="Proteomes" id="UP000733611"/>
    </source>
</evidence>
<dbReference type="Pfam" id="PF12710">
    <property type="entry name" value="HAD"/>
    <property type="match status" value="1"/>
</dbReference>
<dbReference type="Gene3D" id="3.40.50.1000">
    <property type="entry name" value="HAD superfamily/HAD-like"/>
    <property type="match status" value="1"/>
</dbReference>
<dbReference type="GO" id="GO:0016787">
    <property type="term" value="F:hydrolase activity"/>
    <property type="evidence" value="ECO:0007669"/>
    <property type="project" value="UniProtKB-KW"/>
</dbReference>
<dbReference type="GO" id="GO:0046872">
    <property type="term" value="F:metal ion binding"/>
    <property type="evidence" value="ECO:0007669"/>
    <property type="project" value="UniProtKB-KW"/>
</dbReference>